<protein>
    <submittedName>
        <fullName evidence="1">Uncharacterized protein</fullName>
    </submittedName>
</protein>
<dbReference type="EMBL" id="VUOA01000027">
    <property type="protein sequence ID" value="KAA2236421.1"/>
    <property type="molecule type" value="Genomic_DNA"/>
</dbReference>
<dbReference type="AlphaFoldDB" id="A0A5B2VBH0"/>
<gene>
    <name evidence="1" type="ORF">F0L46_14865</name>
</gene>
<sequence length="66" mass="7452">MSDLPAMTEEEFLIELARRRDHLNEALIEAGRRGLEVSVRSDTVWHLHADAVVTTAQLAVVKDLRV</sequence>
<evidence type="ECO:0000313" key="2">
    <source>
        <dbReference type="Proteomes" id="UP000323142"/>
    </source>
</evidence>
<accession>A0A5B2VBH0</accession>
<proteinExistence type="predicted"/>
<dbReference type="RefSeq" id="WP_149818887.1">
    <property type="nucleotide sequence ID" value="NZ_VUOA01000027.1"/>
</dbReference>
<name>A0A5B2VBH0_9HYPH</name>
<dbReference type="Proteomes" id="UP000323142">
    <property type="component" value="Unassembled WGS sequence"/>
</dbReference>
<reference evidence="1 2" key="2">
    <citation type="submission" date="2019-09" db="EMBL/GenBank/DDBJ databases">
        <authorList>
            <person name="Jin C."/>
        </authorList>
    </citation>
    <scope>NUCLEOTIDE SEQUENCE [LARGE SCALE GENOMIC DNA]</scope>
    <source>
        <strain evidence="1 2">BN140002</strain>
    </source>
</reference>
<organism evidence="1 2">
    <name type="scientific">Salinarimonas soli</name>
    <dbReference type="NCBI Taxonomy" id="1638099"/>
    <lineage>
        <taxon>Bacteria</taxon>
        <taxon>Pseudomonadati</taxon>
        <taxon>Pseudomonadota</taxon>
        <taxon>Alphaproteobacteria</taxon>
        <taxon>Hyphomicrobiales</taxon>
        <taxon>Salinarimonadaceae</taxon>
        <taxon>Salinarimonas</taxon>
    </lineage>
</organism>
<comment type="caution">
    <text evidence="1">The sequence shown here is derived from an EMBL/GenBank/DDBJ whole genome shotgun (WGS) entry which is preliminary data.</text>
</comment>
<reference evidence="1 2" key="1">
    <citation type="submission" date="2019-09" db="EMBL/GenBank/DDBJ databases">
        <title>Salinarimonas rosea gen. nov., sp. nov., a new member of the a-2 subgroup of the Proteobacteria.</title>
        <authorList>
            <person name="Liu J."/>
        </authorList>
    </citation>
    <scope>NUCLEOTIDE SEQUENCE [LARGE SCALE GENOMIC DNA]</scope>
    <source>
        <strain evidence="1 2">BN140002</strain>
    </source>
</reference>
<evidence type="ECO:0000313" key="1">
    <source>
        <dbReference type="EMBL" id="KAA2236421.1"/>
    </source>
</evidence>
<keyword evidence="2" id="KW-1185">Reference proteome</keyword>